<dbReference type="SUPFAM" id="SSF48464">
    <property type="entry name" value="ENTH/VHS domain"/>
    <property type="match status" value="1"/>
</dbReference>
<organism evidence="8 9">
    <name type="scientific">Pachysolen tannophilus NRRL Y-2460</name>
    <dbReference type="NCBI Taxonomy" id="669874"/>
    <lineage>
        <taxon>Eukaryota</taxon>
        <taxon>Fungi</taxon>
        <taxon>Dikarya</taxon>
        <taxon>Ascomycota</taxon>
        <taxon>Saccharomycotina</taxon>
        <taxon>Pichiomycetes</taxon>
        <taxon>Pachysolenaceae</taxon>
        <taxon>Pachysolen</taxon>
    </lineage>
</organism>
<evidence type="ECO:0000256" key="1">
    <source>
        <dbReference type="ARBA" id="ARBA00004496"/>
    </source>
</evidence>
<dbReference type="PANTHER" id="PTHR22951">
    <property type="entry name" value="CLATHRIN ASSEMBLY PROTEIN"/>
    <property type="match status" value="1"/>
</dbReference>
<feature type="region of interest" description="Disordered" evidence="6">
    <location>
        <begin position="296"/>
        <end position="343"/>
    </location>
</feature>
<dbReference type="InterPro" id="IPR013809">
    <property type="entry name" value="ENTH"/>
</dbReference>
<evidence type="ECO:0000256" key="3">
    <source>
        <dbReference type="ARBA" id="ARBA00058079"/>
    </source>
</evidence>
<dbReference type="Proteomes" id="UP000094236">
    <property type="component" value="Unassembled WGS sequence"/>
</dbReference>
<feature type="region of interest" description="Disordered" evidence="6">
    <location>
        <begin position="572"/>
        <end position="648"/>
    </location>
</feature>
<evidence type="ECO:0000256" key="4">
    <source>
        <dbReference type="ARBA" id="ARBA00061059"/>
    </source>
</evidence>
<evidence type="ECO:0000259" key="7">
    <source>
        <dbReference type="PROSITE" id="PS50942"/>
    </source>
</evidence>
<dbReference type="GO" id="GO:0005545">
    <property type="term" value="F:1-phosphatidylinositol binding"/>
    <property type="evidence" value="ECO:0007669"/>
    <property type="project" value="InterPro"/>
</dbReference>
<comment type="similarity">
    <text evidence="4">Belongs to the AP180 family.</text>
</comment>
<dbReference type="OrthoDB" id="44015at2759"/>
<dbReference type="FunFam" id="1.20.58.150:FF:000004">
    <property type="entry name" value="ENTH domain protein"/>
    <property type="match status" value="1"/>
</dbReference>
<gene>
    <name evidence="8" type="ORF">PACTADRAFT_66205</name>
</gene>
<dbReference type="GO" id="GO:0000149">
    <property type="term" value="F:SNARE binding"/>
    <property type="evidence" value="ECO:0007669"/>
    <property type="project" value="TreeGrafter"/>
</dbReference>
<reference evidence="9" key="1">
    <citation type="submission" date="2016-05" db="EMBL/GenBank/DDBJ databases">
        <title>Comparative genomics of biotechnologically important yeasts.</title>
        <authorList>
            <consortium name="DOE Joint Genome Institute"/>
            <person name="Riley R."/>
            <person name="Haridas S."/>
            <person name="Wolfe K.H."/>
            <person name="Lopes M.R."/>
            <person name="Hittinger C.T."/>
            <person name="Goker M."/>
            <person name="Salamov A."/>
            <person name="Wisecaver J."/>
            <person name="Long T.M."/>
            <person name="Aerts A.L."/>
            <person name="Barry K."/>
            <person name="Choi C."/>
            <person name="Clum A."/>
            <person name="Coughlan A.Y."/>
            <person name="Deshpande S."/>
            <person name="Douglass A.P."/>
            <person name="Hanson S.J."/>
            <person name="Klenk H.-P."/>
            <person name="Labutti K."/>
            <person name="Lapidus A."/>
            <person name="Lindquist E."/>
            <person name="Lipzen A."/>
            <person name="Meier-Kolthoff J.P."/>
            <person name="Ohm R.A."/>
            <person name="Otillar R.P."/>
            <person name="Pangilinan J."/>
            <person name="Peng Y."/>
            <person name="Rokas A."/>
            <person name="Rosa C.A."/>
            <person name="Scheuner C."/>
            <person name="Sibirny A.A."/>
            <person name="Slot J.C."/>
            <person name="Stielow J.B."/>
            <person name="Sun H."/>
            <person name="Kurtzman C.P."/>
            <person name="Blackwell M."/>
            <person name="Grigoriev I.V."/>
            <person name="Jeffries T.W."/>
        </authorList>
    </citation>
    <scope>NUCLEOTIDE SEQUENCE [LARGE SCALE GENOMIC DNA]</scope>
    <source>
        <strain evidence="9">NRRL Y-2460</strain>
    </source>
</reference>
<dbReference type="InterPro" id="IPR045192">
    <property type="entry name" value="AP180-like"/>
</dbReference>
<dbReference type="PROSITE" id="PS50942">
    <property type="entry name" value="ENTH"/>
    <property type="match status" value="1"/>
</dbReference>
<keyword evidence="2" id="KW-0963">Cytoplasm</keyword>
<comment type="subunit">
    <text evidence="5">Interacts with PAN1 and the clathrin heavy and light chains CHC1 and CLC1.</text>
</comment>
<dbReference type="GO" id="GO:0006900">
    <property type="term" value="P:vesicle budding from membrane"/>
    <property type="evidence" value="ECO:0007669"/>
    <property type="project" value="TreeGrafter"/>
</dbReference>
<accession>A0A1E4TZS3</accession>
<comment type="function">
    <text evidence="3">Involved in endocytosis and clathrin cage assembly.</text>
</comment>
<dbReference type="EMBL" id="KV454012">
    <property type="protein sequence ID" value="ODV97273.1"/>
    <property type="molecule type" value="Genomic_DNA"/>
</dbReference>
<evidence type="ECO:0000313" key="8">
    <source>
        <dbReference type="EMBL" id="ODV97273.1"/>
    </source>
</evidence>
<dbReference type="AlphaFoldDB" id="A0A1E4TZS3"/>
<evidence type="ECO:0000256" key="2">
    <source>
        <dbReference type="ARBA" id="ARBA00022490"/>
    </source>
</evidence>
<dbReference type="Pfam" id="PF07651">
    <property type="entry name" value="ANTH"/>
    <property type="match status" value="1"/>
</dbReference>
<comment type="subcellular location">
    <subcellularLocation>
        <location evidence="1">Cytoplasm</location>
    </subcellularLocation>
</comment>
<dbReference type="CDD" id="cd16988">
    <property type="entry name" value="ANTH_N_YAP180"/>
    <property type="match status" value="1"/>
</dbReference>
<dbReference type="InterPro" id="IPR011417">
    <property type="entry name" value="ANTH_dom"/>
</dbReference>
<dbReference type="SMART" id="SM00273">
    <property type="entry name" value="ENTH"/>
    <property type="match status" value="1"/>
</dbReference>
<keyword evidence="9" id="KW-1185">Reference proteome</keyword>
<feature type="compositionally biased region" description="Low complexity" evidence="6">
    <location>
        <begin position="333"/>
        <end position="343"/>
    </location>
</feature>
<feature type="compositionally biased region" description="Low complexity" evidence="6">
    <location>
        <begin position="485"/>
        <end position="494"/>
    </location>
</feature>
<dbReference type="STRING" id="669874.A0A1E4TZS3"/>
<dbReference type="PANTHER" id="PTHR22951:SF5">
    <property type="entry name" value="PHOSPHATIDYLINOSITOL-BINDING CLATHRIN ASSEMBLY PROTEIN LAP"/>
    <property type="match status" value="1"/>
</dbReference>
<proteinExistence type="inferred from homology"/>
<dbReference type="InterPro" id="IPR008942">
    <property type="entry name" value="ENTH_VHS"/>
</dbReference>
<evidence type="ECO:0000313" key="9">
    <source>
        <dbReference type="Proteomes" id="UP000094236"/>
    </source>
</evidence>
<feature type="domain" description="ENTH" evidence="7">
    <location>
        <begin position="1"/>
        <end position="132"/>
    </location>
</feature>
<dbReference type="GO" id="GO:0005546">
    <property type="term" value="F:phosphatidylinositol-4,5-bisphosphate binding"/>
    <property type="evidence" value="ECO:0007669"/>
    <property type="project" value="TreeGrafter"/>
</dbReference>
<evidence type="ECO:0000256" key="6">
    <source>
        <dbReference type="SAM" id="MobiDB-lite"/>
    </source>
</evidence>
<dbReference type="GO" id="GO:0030136">
    <property type="term" value="C:clathrin-coated vesicle"/>
    <property type="evidence" value="ECO:0007669"/>
    <property type="project" value="InterPro"/>
</dbReference>
<dbReference type="SUPFAM" id="SSF89009">
    <property type="entry name" value="GAT-like domain"/>
    <property type="match status" value="1"/>
</dbReference>
<dbReference type="Gene3D" id="1.25.40.90">
    <property type="match status" value="1"/>
</dbReference>
<dbReference type="GO" id="GO:0005905">
    <property type="term" value="C:clathrin-coated pit"/>
    <property type="evidence" value="ECO:0007669"/>
    <property type="project" value="TreeGrafter"/>
</dbReference>
<feature type="compositionally biased region" description="Low complexity" evidence="6">
    <location>
        <begin position="635"/>
        <end position="647"/>
    </location>
</feature>
<dbReference type="GO" id="GO:0072583">
    <property type="term" value="P:clathrin-dependent endocytosis"/>
    <property type="evidence" value="ECO:0007669"/>
    <property type="project" value="InterPro"/>
</dbReference>
<feature type="compositionally biased region" description="Low complexity" evidence="6">
    <location>
        <begin position="575"/>
        <end position="593"/>
    </location>
</feature>
<name>A0A1E4TZS3_PACTA</name>
<protein>
    <recommendedName>
        <fullName evidence="7">ENTH domain-containing protein</fullName>
    </recommendedName>
</protein>
<feature type="region of interest" description="Disordered" evidence="6">
    <location>
        <begin position="457"/>
        <end position="502"/>
    </location>
</feature>
<dbReference type="InterPro" id="IPR014712">
    <property type="entry name" value="ANTH_dom_sf"/>
</dbReference>
<feature type="compositionally biased region" description="Polar residues" evidence="6">
    <location>
        <begin position="759"/>
        <end position="777"/>
    </location>
</feature>
<feature type="compositionally biased region" description="Polar residues" evidence="6">
    <location>
        <begin position="598"/>
        <end position="630"/>
    </location>
</feature>
<feature type="compositionally biased region" description="Low complexity" evidence="6">
    <location>
        <begin position="457"/>
        <end position="476"/>
    </location>
</feature>
<evidence type="ECO:0000256" key="5">
    <source>
        <dbReference type="ARBA" id="ARBA00061916"/>
    </source>
</evidence>
<dbReference type="Gene3D" id="1.20.58.150">
    <property type="entry name" value="ANTH domain"/>
    <property type="match status" value="1"/>
</dbReference>
<feature type="region of interest" description="Disordered" evidence="6">
    <location>
        <begin position="759"/>
        <end position="778"/>
    </location>
</feature>
<dbReference type="GO" id="GO:0032050">
    <property type="term" value="F:clathrin heavy chain binding"/>
    <property type="evidence" value="ECO:0007669"/>
    <property type="project" value="TreeGrafter"/>
</dbReference>
<dbReference type="GO" id="GO:0048268">
    <property type="term" value="P:clathrin coat assembly"/>
    <property type="evidence" value="ECO:0007669"/>
    <property type="project" value="InterPro"/>
</dbReference>
<sequence>MTTYEKIVKGATKIKLAAPKTKYIEPILIVTHSARNINDEDFRTIMRALSVRLQDTAWSVVFKALLVVHIMIREGEGDLTLTYLAKHYKMLECTTVSRSAGQGNHGDIRTLKTYSKYLITRSKEFATTKIDYVRDERAHNAASTNPESGGRLRRLTVEKGVLREVESVQRQIDALLRCKYAEAEVNNDIILTSFRMLVHDLLSLYQCLNEGVINILEHYFEMSKVDAERALNIYKDFVEQTADVVSYLRIAKHLEYATKLHVPTIKHAPTALANSLEDYLNDPSFELNRSQYLAEKRGKEYQNKKTGSNTNLLREEKSLDPKKLEEPQKVEANSTQTQNTQNQNQTAYNPWDFSVQQNNVGFTEQPAFTNSNNQQFSQQYTNNALSKNPTTVLTPALTGGFTQQPAISQQQQAQAAAQPIALTPVFTATGFASDQQQQQQHLQPLHPFHTSAGTNIFQQQQSQPAPAPALTTAFTGTGFGGYSAQPQSQPQPLQYAHTNPFSSDVGNRAVSTFGGIGNFQQQQPLTSTATGNVFQQQPLLTTTNTGTVFQQHAGQQNRRSSKLNPFALANIQEESSSSHSPPSNPTTNPFSNTRFSDKSGTTALTFSKTGTTKPEQRMSLSAMHTGTNPFRSAEEPNSSAQQQQQNPLRPQVTAGGLENWQTVPVFPETQRKFAQEQANLKAQFELEQQKLKLAQQQQQQQFQQQPTGMFNNGGFSVQPNYTGYANYNNVNPGAQIPPASTAFSTNNGFSLRPSSTGFTANNQTQALGPQNTGNPFLQNQNTMQIPQQQNTGYNGPSLI</sequence>
<feature type="compositionally biased region" description="Basic and acidic residues" evidence="6">
    <location>
        <begin position="313"/>
        <end position="329"/>
    </location>
</feature>